<evidence type="ECO:0000313" key="3">
    <source>
        <dbReference type="Proteomes" id="UP001501442"/>
    </source>
</evidence>
<keyword evidence="1" id="KW-0472">Membrane</keyword>
<dbReference type="Proteomes" id="UP001501442">
    <property type="component" value="Unassembled WGS sequence"/>
</dbReference>
<name>A0ABP8U1R9_9ACTN</name>
<feature type="transmembrane region" description="Helical" evidence="1">
    <location>
        <begin position="51"/>
        <end position="72"/>
    </location>
</feature>
<accession>A0ABP8U1R9</accession>
<comment type="caution">
    <text evidence="2">The sequence shown here is derived from an EMBL/GenBank/DDBJ whole genome shotgun (WGS) entry which is preliminary data.</text>
</comment>
<keyword evidence="1" id="KW-0812">Transmembrane</keyword>
<protein>
    <submittedName>
        <fullName evidence="2">Uncharacterized protein</fullName>
    </submittedName>
</protein>
<reference evidence="3" key="1">
    <citation type="journal article" date="2019" name="Int. J. Syst. Evol. Microbiol.">
        <title>The Global Catalogue of Microorganisms (GCM) 10K type strain sequencing project: providing services to taxonomists for standard genome sequencing and annotation.</title>
        <authorList>
            <consortium name="The Broad Institute Genomics Platform"/>
            <consortium name="The Broad Institute Genome Sequencing Center for Infectious Disease"/>
            <person name="Wu L."/>
            <person name="Ma J."/>
        </authorList>
    </citation>
    <scope>NUCLEOTIDE SEQUENCE [LARGE SCALE GENOMIC DNA]</scope>
    <source>
        <strain evidence="3">JCM 17939</strain>
    </source>
</reference>
<evidence type="ECO:0000313" key="2">
    <source>
        <dbReference type="EMBL" id="GAA4619598.1"/>
    </source>
</evidence>
<dbReference type="EMBL" id="BAABHK010000001">
    <property type="protein sequence ID" value="GAA4619598.1"/>
    <property type="molecule type" value="Genomic_DNA"/>
</dbReference>
<sequence length="372" mass="39239">MNDLDLMRTMRTDAPIPSQQRLDTGEKRLLKVISSDSSGARRAVRTRRRFGGVRVMLLAGGAAAAAGVAIVATQAGVSPVTLHGTPAAEAAKYSDPLVARATFGWLPRGLHANGYVADHQHEKFFQVTAQEGGKGEASVTLTAYERGKEPFLGYLPGKVPAKRIPAASINGHPAYWIYKPNPSGQSSFELRWQYAPSSWADLEGDGLSGSSAELTRTAYKIAKSAKFGDDRPIEMPLHVGGVPAGLSPDRTVLNNGAYGEVSAIVGYNAGGPSSNFGISITKSNGTIGTAVPGKPGMPWKGLPRPNTKLKGHPAYVAPSLLYVYGDNGFDVQITASGAVLAKLNKTGGVVGLYQRMTVLGTDQANWTPNPIN</sequence>
<organism evidence="2 3">
    <name type="scientific">Actinoallomurus vinaceus</name>
    <dbReference type="NCBI Taxonomy" id="1080074"/>
    <lineage>
        <taxon>Bacteria</taxon>
        <taxon>Bacillati</taxon>
        <taxon>Actinomycetota</taxon>
        <taxon>Actinomycetes</taxon>
        <taxon>Streptosporangiales</taxon>
        <taxon>Thermomonosporaceae</taxon>
        <taxon>Actinoallomurus</taxon>
    </lineage>
</organism>
<gene>
    <name evidence="2" type="ORF">GCM10023196_000220</name>
</gene>
<evidence type="ECO:0000256" key="1">
    <source>
        <dbReference type="SAM" id="Phobius"/>
    </source>
</evidence>
<dbReference type="RefSeq" id="WP_345427989.1">
    <property type="nucleotide sequence ID" value="NZ_BAABHK010000001.1"/>
</dbReference>
<keyword evidence="3" id="KW-1185">Reference proteome</keyword>
<keyword evidence="1" id="KW-1133">Transmembrane helix</keyword>
<proteinExistence type="predicted"/>